<dbReference type="Proteomes" id="UP000267585">
    <property type="component" value="Unassembled WGS sequence"/>
</dbReference>
<name>A0A3S0AXZ9_9FLAO</name>
<evidence type="ECO:0000259" key="7">
    <source>
        <dbReference type="Pfam" id="PF07980"/>
    </source>
</evidence>
<evidence type="ECO:0000259" key="8">
    <source>
        <dbReference type="Pfam" id="PF14322"/>
    </source>
</evidence>
<dbReference type="OrthoDB" id="5694214at2"/>
<evidence type="ECO:0000256" key="1">
    <source>
        <dbReference type="ARBA" id="ARBA00004442"/>
    </source>
</evidence>
<proteinExistence type="inferred from homology"/>
<keyword evidence="5" id="KW-0998">Cell outer membrane</keyword>
<feature type="domain" description="SusD-like N-terminal" evidence="8">
    <location>
        <begin position="48"/>
        <end position="226"/>
    </location>
</feature>
<dbReference type="InterPro" id="IPR012944">
    <property type="entry name" value="SusD_RagB_dom"/>
</dbReference>
<sequence>MKNSIKNKIGLLLLVFSLVFATGCSDFLEETDPSNITAESYFKTAEHAETAIYAIYSSLRSVRGGSYGGSPWLMLEFATGIAESDLGQADNSNIIRNLTNTSDNGYGKVYWDSSYEGIANANLAIANIPDIAMDEAKKSKLLGEAKFLRAYYYYNLVRIFGSVPLLLEPIDLGSENLYATQESVENIYNAIVDDLNAAEMSGLPFNDTTGRVTLGAVKSLLSSVYLTMAGYPLQKGTEYFQKAADKAKEVIDSDEYSLFTSYADLHDPTKNNIGENIFMVQYEAFVDPSNWQPLIIPYNMNISAYSAQTGAIYANQEFVQSYEDGDKRVEEKEFYYTTYTSKFDRDETIVLGGHFLYKHFDIVANLETASSDLNWDLIRYAEVLLIYAEAQNEISGPTTDTEEALNKIRRRAQLTEYSGLSKEEFREAVWKEKWHELSYENVTWFDMVRLRKVFNVTTGGFDDFVGHTFVYGPQLTERELLFPIPTDELRNNENLVQNPGY</sequence>
<dbReference type="SUPFAM" id="SSF48452">
    <property type="entry name" value="TPR-like"/>
    <property type="match status" value="1"/>
</dbReference>
<dbReference type="Gene3D" id="1.25.40.390">
    <property type="match status" value="1"/>
</dbReference>
<comment type="subcellular location">
    <subcellularLocation>
        <location evidence="1">Cell outer membrane</location>
    </subcellularLocation>
</comment>
<dbReference type="InterPro" id="IPR033985">
    <property type="entry name" value="SusD-like_N"/>
</dbReference>
<dbReference type="Pfam" id="PF07980">
    <property type="entry name" value="SusD_RagB"/>
    <property type="match status" value="1"/>
</dbReference>
<dbReference type="RefSeq" id="WP_126163179.1">
    <property type="nucleotide sequence ID" value="NZ_RQPJ01000014.1"/>
</dbReference>
<keyword evidence="4" id="KW-0472">Membrane</keyword>
<evidence type="ECO:0000256" key="6">
    <source>
        <dbReference type="SAM" id="SignalP"/>
    </source>
</evidence>
<dbReference type="PROSITE" id="PS51257">
    <property type="entry name" value="PROKAR_LIPOPROTEIN"/>
    <property type="match status" value="1"/>
</dbReference>
<protein>
    <submittedName>
        <fullName evidence="9">RagB/SusD family nutrient uptake outer membrane protein</fullName>
    </submittedName>
</protein>
<gene>
    <name evidence="9" type="ORF">EHW67_14935</name>
</gene>
<dbReference type="InterPro" id="IPR011990">
    <property type="entry name" value="TPR-like_helical_dom_sf"/>
</dbReference>
<dbReference type="GO" id="GO:0009279">
    <property type="term" value="C:cell outer membrane"/>
    <property type="evidence" value="ECO:0007669"/>
    <property type="project" value="UniProtKB-SubCell"/>
</dbReference>
<accession>A0A3S0AXZ9</accession>
<keyword evidence="3 6" id="KW-0732">Signal</keyword>
<feature type="signal peptide" evidence="6">
    <location>
        <begin position="1"/>
        <end position="21"/>
    </location>
</feature>
<evidence type="ECO:0000256" key="5">
    <source>
        <dbReference type="ARBA" id="ARBA00023237"/>
    </source>
</evidence>
<evidence type="ECO:0000313" key="10">
    <source>
        <dbReference type="Proteomes" id="UP000267585"/>
    </source>
</evidence>
<evidence type="ECO:0000256" key="2">
    <source>
        <dbReference type="ARBA" id="ARBA00006275"/>
    </source>
</evidence>
<dbReference type="Pfam" id="PF14322">
    <property type="entry name" value="SusD-like_3"/>
    <property type="match status" value="1"/>
</dbReference>
<feature type="domain" description="RagB/SusD" evidence="7">
    <location>
        <begin position="335"/>
        <end position="501"/>
    </location>
</feature>
<keyword evidence="10" id="KW-1185">Reference proteome</keyword>
<feature type="chain" id="PRO_5018732314" evidence="6">
    <location>
        <begin position="22"/>
        <end position="501"/>
    </location>
</feature>
<organism evidence="9 10">
    <name type="scientific">Arenibacter aquaticus</name>
    <dbReference type="NCBI Taxonomy" id="2489054"/>
    <lineage>
        <taxon>Bacteria</taxon>
        <taxon>Pseudomonadati</taxon>
        <taxon>Bacteroidota</taxon>
        <taxon>Flavobacteriia</taxon>
        <taxon>Flavobacteriales</taxon>
        <taxon>Flavobacteriaceae</taxon>
        <taxon>Arenibacter</taxon>
    </lineage>
</organism>
<dbReference type="AlphaFoldDB" id="A0A3S0AXZ9"/>
<evidence type="ECO:0000256" key="3">
    <source>
        <dbReference type="ARBA" id="ARBA00022729"/>
    </source>
</evidence>
<dbReference type="CDD" id="cd08977">
    <property type="entry name" value="SusD"/>
    <property type="match status" value="1"/>
</dbReference>
<comment type="similarity">
    <text evidence="2">Belongs to the SusD family.</text>
</comment>
<evidence type="ECO:0000313" key="9">
    <source>
        <dbReference type="EMBL" id="RTE52955.1"/>
    </source>
</evidence>
<evidence type="ECO:0000256" key="4">
    <source>
        <dbReference type="ARBA" id="ARBA00023136"/>
    </source>
</evidence>
<dbReference type="EMBL" id="RQPJ01000014">
    <property type="protein sequence ID" value="RTE52955.1"/>
    <property type="molecule type" value="Genomic_DNA"/>
</dbReference>
<reference evidence="9 10" key="1">
    <citation type="submission" date="2018-11" db="EMBL/GenBank/DDBJ databases">
        <title>Arenibacter aquaticus sp.nov., a marine bacterium isolated from surface seawater in the South China Sea.</title>
        <authorList>
            <person name="Guo J."/>
            <person name="Sun J."/>
        </authorList>
    </citation>
    <scope>NUCLEOTIDE SEQUENCE [LARGE SCALE GENOMIC DNA]</scope>
    <source>
        <strain evidence="9 10">GUO666</strain>
    </source>
</reference>
<comment type="caution">
    <text evidence="9">The sequence shown here is derived from an EMBL/GenBank/DDBJ whole genome shotgun (WGS) entry which is preliminary data.</text>
</comment>